<keyword evidence="2" id="KW-1185">Reference proteome</keyword>
<protein>
    <submittedName>
        <fullName evidence="1">Uncharacterized protein</fullName>
    </submittedName>
</protein>
<dbReference type="OrthoDB" id="1869436at2759"/>
<reference evidence="1 2" key="1">
    <citation type="journal article" date="2020" name="IScience">
        <title>Genome Sequencing of the Endangered Kingdonia uniflora (Circaeasteraceae, Ranunculales) Reveals Potential Mechanisms of Evolutionary Specialization.</title>
        <authorList>
            <person name="Sun Y."/>
            <person name="Deng T."/>
            <person name="Zhang A."/>
            <person name="Moore M.J."/>
            <person name="Landis J.B."/>
            <person name="Lin N."/>
            <person name="Zhang H."/>
            <person name="Zhang X."/>
            <person name="Huang J."/>
            <person name="Zhang X."/>
            <person name="Sun H."/>
            <person name="Wang H."/>
        </authorList>
    </citation>
    <scope>NUCLEOTIDE SEQUENCE [LARGE SCALE GENOMIC DNA]</scope>
    <source>
        <strain evidence="1">TB1705</strain>
        <tissue evidence="1">Leaf</tissue>
    </source>
</reference>
<evidence type="ECO:0000313" key="2">
    <source>
        <dbReference type="Proteomes" id="UP000541444"/>
    </source>
</evidence>
<comment type="caution">
    <text evidence="1">The sequence shown here is derived from an EMBL/GenBank/DDBJ whole genome shotgun (WGS) entry which is preliminary data.</text>
</comment>
<name>A0A7J7MWN0_9MAGN</name>
<evidence type="ECO:0000313" key="1">
    <source>
        <dbReference type="EMBL" id="KAF6159286.1"/>
    </source>
</evidence>
<accession>A0A7J7MWN0</accession>
<feature type="non-terminal residue" evidence="1">
    <location>
        <position position="1"/>
    </location>
</feature>
<sequence length="70" mass="7756">TLHLFGPLRRLKLCVGWFDASEVASSPGFKLSSFCIISGTISGWADRQRPIVARAITNAHEQQNTCILRI</sequence>
<dbReference type="Proteomes" id="UP000541444">
    <property type="component" value="Unassembled WGS sequence"/>
</dbReference>
<proteinExistence type="predicted"/>
<dbReference type="EMBL" id="JACGCM010001193">
    <property type="protein sequence ID" value="KAF6159286.1"/>
    <property type="molecule type" value="Genomic_DNA"/>
</dbReference>
<dbReference type="AlphaFoldDB" id="A0A7J7MWN0"/>
<gene>
    <name evidence="1" type="ORF">GIB67_032057</name>
</gene>
<organism evidence="1 2">
    <name type="scientific">Kingdonia uniflora</name>
    <dbReference type="NCBI Taxonomy" id="39325"/>
    <lineage>
        <taxon>Eukaryota</taxon>
        <taxon>Viridiplantae</taxon>
        <taxon>Streptophyta</taxon>
        <taxon>Embryophyta</taxon>
        <taxon>Tracheophyta</taxon>
        <taxon>Spermatophyta</taxon>
        <taxon>Magnoliopsida</taxon>
        <taxon>Ranunculales</taxon>
        <taxon>Circaeasteraceae</taxon>
        <taxon>Kingdonia</taxon>
    </lineage>
</organism>